<dbReference type="GO" id="GO:0005737">
    <property type="term" value="C:cytoplasm"/>
    <property type="evidence" value="ECO:0007669"/>
    <property type="project" value="TreeGrafter"/>
</dbReference>
<keyword evidence="1" id="KW-0067">ATP-binding</keyword>
<organism evidence="3 4">
    <name type="scientific">Paenibacillus endophyticus</name>
    <dbReference type="NCBI Taxonomy" id="1294268"/>
    <lineage>
        <taxon>Bacteria</taxon>
        <taxon>Bacillati</taxon>
        <taxon>Bacillota</taxon>
        <taxon>Bacilli</taxon>
        <taxon>Bacillales</taxon>
        <taxon>Paenibacillaceae</taxon>
        <taxon>Paenibacillus</taxon>
    </lineage>
</organism>
<protein>
    <recommendedName>
        <fullName evidence="2">ATP-grasp domain-containing protein</fullName>
    </recommendedName>
</protein>
<proteinExistence type="predicted"/>
<dbReference type="PANTHER" id="PTHR21621">
    <property type="entry name" value="RIBOSOMAL PROTEIN S6 MODIFICATION PROTEIN"/>
    <property type="match status" value="1"/>
</dbReference>
<feature type="domain" description="ATP-grasp" evidence="2">
    <location>
        <begin position="123"/>
        <end position="368"/>
    </location>
</feature>
<keyword evidence="1" id="KW-0547">Nucleotide-binding</keyword>
<dbReference type="GO" id="GO:0018169">
    <property type="term" value="F:ribosomal S6-glutamic acid ligase activity"/>
    <property type="evidence" value="ECO:0007669"/>
    <property type="project" value="TreeGrafter"/>
</dbReference>
<accession>A0A7W5C2U4</accession>
<dbReference type="Pfam" id="PF14398">
    <property type="entry name" value="ATPgrasp_YheCD"/>
    <property type="match status" value="1"/>
</dbReference>
<dbReference type="PANTHER" id="PTHR21621:SF0">
    <property type="entry name" value="BETA-CITRYLGLUTAMATE SYNTHASE B-RELATED"/>
    <property type="match status" value="1"/>
</dbReference>
<dbReference type="InterPro" id="IPR011761">
    <property type="entry name" value="ATP-grasp"/>
</dbReference>
<reference evidence="3 4" key="1">
    <citation type="submission" date="2020-08" db="EMBL/GenBank/DDBJ databases">
        <title>Genomic Encyclopedia of Type Strains, Phase III (KMG-III): the genomes of soil and plant-associated and newly described type strains.</title>
        <authorList>
            <person name="Whitman W."/>
        </authorList>
    </citation>
    <scope>NUCLEOTIDE SEQUENCE [LARGE SCALE GENOMIC DNA]</scope>
    <source>
        <strain evidence="3 4">CECT 8234</strain>
    </source>
</reference>
<dbReference type="InterPro" id="IPR026838">
    <property type="entry name" value="YheC/D"/>
</dbReference>
<dbReference type="Proteomes" id="UP000518605">
    <property type="component" value="Unassembled WGS sequence"/>
</dbReference>
<dbReference type="EMBL" id="JACHXW010000001">
    <property type="protein sequence ID" value="MBB3150095.1"/>
    <property type="molecule type" value="Genomic_DNA"/>
</dbReference>
<dbReference type="SUPFAM" id="SSF56059">
    <property type="entry name" value="Glutathione synthetase ATP-binding domain-like"/>
    <property type="match status" value="1"/>
</dbReference>
<sequence length="404" mass="45116">MRTQQISFGIIVASIAIDQAEQPIMPEPSFYKALCLTGKKHGIDVYVFDAAGLPPHTNELHGCRWEDDRFIRQPVPLPDIVYDRCFFIDAAQQLACRIMLGRLAAIKPYQQLNGRLPSKLDVYESLKEDGALARHLPHTHSFQTAEQLLALAKRQALGIILKPSSGMQGRGILHVTRNPLEGTLHVKGRSRQNRSFTLAFSSDDAFKHWLSRFVHHAPYLIQPYLELSGEDRKPFDVRALIQKGQKSDWLVSGVAVRSGIAGSLTSNLHGGGVAHPAAQLLSAKFGKAESERLLEQIHTISKQTAEQLESKFGRLAELGLDYGIDRSGHIWLLEANAKPGRSSFQRNGDQEAERLSIERPLLYARTLTRRLSPSFVANETANGRLLHASPNNLLRPFNVQEVHR</sequence>
<dbReference type="GO" id="GO:0005524">
    <property type="term" value="F:ATP binding"/>
    <property type="evidence" value="ECO:0007669"/>
    <property type="project" value="UniProtKB-UniRule"/>
</dbReference>
<evidence type="ECO:0000256" key="1">
    <source>
        <dbReference type="PROSITE-ProRule" id="PRU00409"/>
    </source>
</evidence>
<comment type="caution">
    <text evidence="3">The sequence shown here is derived from an EMBL/GenBank/DDBJ whole genome shotgun (WGS) entry which is preliminary data.</text>
</comment>
<dbReference type="PROSITE" id="PS50975">
    <property type="entry name" value="ATP_GRASP"/>
    <property type="match status" value="1"/>
</dbReference>
<dbReference type="RefSeq" id="WP_183557439.1">
    <property type="nucleotide sequence ID" value="NZ_CBCSLB010000001.1"/>
</dbReference>
<evidence type="ECO:0000313" key="3">
    <source>
        <dbReference type="EMBL" id="MBB3150095.1"/>
    </source>
</evidence>
<dbReference type="AlphaFoldDB" id="A0A7W5C2U4"/>
<dbReference type="GO" id="GO:0009432">
    <property type="term" value="P:SOS response"/>
    <property type="evidence" value="ECO:0007669"/>
    <property type="project" value="TreeGrafter"/>
</dbReference>
<keyword evidence="4" id="KW-1185">Reference proteome</keyword>
<evidence type="ECO:0000259" key="2">
    <source>
        <dbReference type="PROSITE" id="PS50975"/>
    </source>
</evidence>
<dbReference type="Gene3D" id="3.30.470.20">
    <property type="entry name" value="ATP-grasp fold, B domain"/>
    <property type="match status" value="1"/>
</dbReference>
<gene>
    <name evidence="3" type="ORF">FHS16_000127</name>
</gene>
<name>A0A7W5C2U4_9BACL</name>
<dbReference type="GO" id="GO:0046872">
    <property type="term" value="F:metal ion binding"/>
    <property type="evidence" value="ECO:0007669"/>
    <property type="project" value="InterPro"/>
</dbReference>
<evidence type="ECO:0000313" key="4">
    <source>
        <dbReference type="Proteomes" id="UP000518605"/>
    </source>
</evidence>